<dbReference type="EMBL" id="JAINUG010000107">
    <property type="protein sequence ID" value="KAJ8396355.1"/>
    <property type="molecule type" value="Genomic_DNA"/>
</dbReference>
<name>A0AAD7S5I2_9TELE</name>
<dbReference type="AlphaFoldDB" id="A0AAD7S5I2"/>
<dbReference type="Proteomes" id="UP001221898">
    <property type="component" value="Unassembled WGS sequence"/>
</dbReference>
<protein>
    <submittedName>
        <fullName evidence="2">Uncharacterized protein</fullName>
    </submittedName>
</protein>
<proteinExistence type="predicted"/>
<sequence>MFSITSAELSRVKFLRLARAACGPSQGSGLLTDCALRLKIAPNYSLSWERFPPSCRLGKEGGAPNSRGPQGSFRDRPQAPPPVQSDMSLMACGKPLLAIWSDVAF</sequence>
<keyword evidence="3" id="KW-1185">Reference proteome</keyword>
<accession>A0AAD7S5I2</accession>
<gene>
    <name evidence="2" type="ORF">AAFF_G00019320</name>
</gene>
<reference evidence="2" key="1">
    <citation type="journal article" date="2023" name="Science">
        <title>Genome structures resolve the early diversification of teleost fishes.</title>
        <authorList>
            <person name="Parey E."/>
            <person name="Louis A."/>
            <person name="Montfort J."/>
            <person name="Bouchez O."/>
            <person name="Roques C."/>
            <person name="Iampietro C."/>
            <person name="Lluch J."/>
            <person name="Castinel A."/>
            <person name="Donnadieu C."/>
            <person name="Desvignes T."/>
            <person name="Floi Bucao C."/>
            <person name="Jouanno E."/>
            <person name="Wen M."/>
            <person name="Mejri S."/>
            <person name="Dirks R."/>
            <person name="Jansen H."/>
            <person name="Henkel C."/>
            <person name="Chen W.J."/>
            <person name="Zahm M."/>
            <person name="Cabau C."/>
            <person name="Klopp C."/>
            <person name="Thompson A.W."/>
            <person name="Robinson-Rechavi M."/>
            <person name="Braasch I."/>
            <person name="Lecointre G."/>
            <person name="Bobe J."/>
            <person name="Postlethwait J.H."/>
            <person name="Berthelot C."/>
            <person name="Roest Crollius H."/>
            <person name="Guiguen Y."/>
        </authorList>
    </citation>
    <scope>NUCLEOTIDE SEQUENCE</scope>
    <source>
        <strain evidence="2">NC1722</strain>
    </source>
</reference>
<evidence type="ECO:0000313" key="3">
    <source>
        <dbReference type="Proteomes" id="UP001221898"/>
    </source>
</evidence>
<organism evidence="2 3">
    <name type="scientific">Aldrovandia affinis</name>
    <dbReference type="NCBI Taxonomy" id="143900"/>
    <lineage>
        <taxon>Eukaryota</taxon>
        <taxon>Metazoa</taxon>
        <taxon>Chordata</taxon>
        <taxon>Craniata</taxon>
        <taxon>Vertebrata</taxon>
        <taxon>Euteleostomi</taxon>
        <taxon>Actinopterygii</taxon>
        <taxon>Neopterygii</taxon>
        <taxon>Teleostei</taxon>
        <taxon>Notacanthiformes</taxon>
        <taxon>Halosauridae</taxon>
        <taxon>Aldrovandia</taxon>
    </lineage>
</organism>
<evidence type="ECO:0000256" key="1">
    <source>
        <dbReference type="SAM" id="MobiDB-lite"/>
    </source>
</evidence>
<evidence type="ECO:0000313" key="2">
    <source>
        <dbReference type="EMBL" id="KAJ8396355.1"/>
    </source>
</evidence>
<feature type="region of interest" description="Disordered" evidence="1">
    <location>
        <begin position="57"/>
        <end position="87"/>
    </location>
</feature>
<comment type="caution">
    <text evidence="2">The sequence shown here is derived from an EMBL/GenBank/DDBJ whole genome shotgun (WGS) entry which is preliminary data.</text>
</comment>